<keyword evidence="2" id="KW-1185">Reference proteome</keyword>
<sequence length="70" mass="7512">MLVRGGRFYALRADDRPPALVIGYAGVRGAELGRGLAGVAAAYRDVTARHETRVDVRRAADSDRRTGLTA</sequence>
<organism evidence="1 2">
    <name type="scientific">Micromonospora marina</name>
    <dbReference type="NCBI Taxonomy" id="307120"/>
    <lineage>
        <taxon>Bacteria</taxon>
        <taxon>Bacillati</taxon>
        <taxon>Actinomycetota</taxon>
        <taxon>Actinomycetes</taxon>
        <taxon>Micromonosporales</taxon>
        <taxon>Micromonosporaceae</taxon>
        <taxon>Micromonospora</taxon>
    </lineage>
</organism>
<dbReference type="AlphaFoldDB" id="A0A1C4ZLE0"/>
<dbReference type="Proteomes" id="UP000198551">
    <property type="component" value="Unassembled WGS sequence"/>
</dbReference>
<accession>A0A1C4ZLE0</accession>
<proteinExistence type="predicted"/>
<gene>
    <name evidence="1" type="ORF">GA0070215_11875</name>
</gene>
<reference evidence="2" key="1">
    <citation type="submission" date="2016-06" db="EMBL/GenBank/DDBJ databases">
        <authorList>
            <person name="Varghese N."/>
        </authorList>
    </citation>
    <scope>NUCLEOTIDE SEQUENCE [LARGE SCALE GENOMIC DNA]</scope>
    <source>
        <strain evidence="2">DSM 45555</strain>
    </source>
</reference>
<evidence type="ECO:0000313" key="2">
    <source>
        <dbReference type="Proteomes" id="UP000198551"/>
    </source>
</evidence>
<protein>
    <submittedName>
        <fullName evidence="1">Uncharacterized protein</fullName>
    </submittedName>
</protein>
<evidence type="ECO:0000313" key="1">
    <source>
        <dbReference type="EMBL" id="SCF33594.1"/>
    </source>
</evidence>
<dbReference type="EMBL" id="FMCV01000018">
    <property type="protein sequence ID" value="SCF33594.1"/>
    <property type="molecule type" value="Genomic_DNA"/>
</dbReference>
<name>A0A1C4ZLE0_9ACTN</name>